<dbReference type="SUPFAM" id="SSF47616">
    <property type="entry name" value="GST C-terminal domain-like"/>
    <property type="match status" value="1"/>
</dbReference>
<proteinExistence type="inferred from homology"/>
<dbReference type="SFLD" id="SFLDS00019">
    <property type="entry name" value="Glutathione_Transferase_(cytos"/>
    <property type="match status" value="1"/>
</dbReference>
<dbReference type="EC" id="2.5.1.18" evidence="5"/>
<dbReference type="InterPro" id="IPR036249">
    <property type="entry name" value="Thioredoxin-like_sf"/>
</dbReference>
<dbReference type="Proteomes" id="UP000245207">
    <property type="component" value="Unassembled WGS sequence"/>
</dbReference>
<reference evidence="8 9" key="1">
    <citation type="journal article" date="2018" name="Mol. Plant">
        <title>The genome of Artemisia annua provides insight into the evolution of Asteraceae family and artemisinin biosynthesis.</title>
        <authorList>
            <person name="Shen Q."/>
            <person name="Zhang L."/>
            <person name="Liao Z."/>
            <person name="Wang S."/>
            <person name="Yan T."/>
            <person name="Shi P."/>
            <person name="Liu M."/>
            <person name="Fu X."/>
            <person name="Pan Q."/>
            <person name="Wang Y."/>
            <person name="Lv Z."/>
            <person name="Lu X."/>
            <person name="Zhang F."/>
            <person name="Jiang W."/>
            <person name="Ma Y."/>
            <person name="Chen M."/>
            <person name="Hao X."/>
            <person name="Li L."/>
            <person name="Tang Y."/>
            <person name="Lv G."/>
            <person name="Zhou Y."/>
            <person name="Sun X."/>
            <person name="Brodelius P.E."/>
            <person name="Rose J.K.C."/>
            <person name="Tang K."/>
        </authorList>
    </citation>
    <scope>NUCLEOTIDE SEQUENCE [LARGE SCALE GENOMIC DNA]</scope>
    <source>
        <strain evidence="9">cv. Huhao1</strain>
        <tissue evidence="8">Leaf</tissue>
    </source>
</reference>
<dbReference type="Gene3D" id="3.40.30.10">
    <property type="entry name" value="Glutaredoxin"/>
    <property type="match status" value="1"/>
</dbReference>
<comment type="subcellular location">
    <subcellularLocation>
        <location evidence="5">Cytoplasm</location>
        <location evidence="5">Cytosol</location>
    </subcellularLocation>
</comment>
<organism evidence="8 9">
    <name type="scientific">Artemisia annua</name>
    <name type="common">Sweet wormwood</name>
    <dbReference type="NCBI Taxonomy" id="35608"/>
    <lineage>
        <taxon>Eukaryota</taxon>
        <taxon>Viridiplantae</taxon>
        <taxon>Streptophyta</taxon>
        <taxon>Embryophyta</taxon>
        <taxon>Tracheophyta</taxon>
        <taxon>Spermatophyta</taxon>
        <taxon>Magnoliopsida</taxon>
        <taxon>eudicotyledons</taxon>
        <taxon>Gunneridae</taxon>
        <taxon>Pentapetalae</taxon>
        <taxon>asterids</taxon>
        <taxon>campanulids</taxon>
        <taxon>Asterales</taxon>
        <taxon>Asteraceae</taxon>
        <taxon>Asteroideae</taxon>
        <taxon>Anthemideae</taxon>
        <taxon>Artemisiinae</taxon>
        <taxon>Artemisia</taxon>
    </lineage>
</organism>
<dbReference type="GO" id="GO:0006749">
    <property type="term" value="P:glutathione metabolic process"/>
    <property type="evidence" value="ECO:0007669"/>
    <property type="project" value="InterPro"/>
</dbReference>
<dbReference type="InterPro" id="IPR010987">
    <property type="entry name" value="Glutathione-S-Trfase_C-like"/>
</dbReference>
<dbReference type="Pfam" id="PF13417">
    <property type="entry name" value="GST_N_3"/>
    <property type="match status" value="1"/>
</dbReference>
<keyword evidence="2 5" id="KW-0808">Transferase</keyword>
<dbReference type="SFLD" id="SFLDG00358">
    <property type="entry name" value="Main_(cytGST)"/>
    <property type="match status" value="1"/>
</dbReference>
<evidence type="ECO:0000313" key="8">
    <source>
        <dbReference type="EMBL" id="PWA81499.1"/>
    </source>
</evidence>
<dbReference type="STRING" id="35608.A0A2U1P6W9"/>
<dbReference type="PROSITE" id="PS50404">
    <property type="entry name" value="GST_NTER"/>
    <property type="match status" value="1"/>
</dbReference>
<evidence type="ECO:0000256" key="3">
    <source>
        <dbReference type="ARBA" id="ARBA00025743"/>
    </source>
</evidence>
<dbReference type="GO" id="GO:0004364">
    <property type="term" value="F:glutathione transferase activity"/>
    <property type="evidence" value="ECO:0007669"/>
    <property type="project" value="UniProtKB-UniRule"/>
</dbReference>
<evidence type="ECO:0000313" key="9">
    <source>
        <dbReference type="Proteomes" id="UP000245207"/>
    </source>
</evidence>
<dbReference type="InterPro" id="IPR045074">
    <property type="entry name" value="GST_C_Tau"/>
</dbReference>
<dbReference type="EMBL" id="PKPP01001582">
    <property type="protein sequence ID" value="PWA81499.1"/>
    <property type="molecule type" value="Genomic_DNA"/>
</dbReference>
<comment type="catalytic activity">
    <reaction evidence="4 5">
        <text>RX + glutathione = an S-substituted glutathione + a halide anion + H(+)</text>
        <dbReference type="Rhea" id="RHEA:16437"/>
        <dbReference type="ChEBI" id="CHEBI:15378"/>
        <dbReference type="ChEBI" id="CHEBI:16042"/>
        <dbReference type="ChEBI" id="CHEBI:17792"/>
        <dbReference type="ChEBI" id="CHEBI:57925"/>
        <dbReference type="ChEBI" id="CHEBI:90779"/>
        <dbReference type="EC" id="2.5.1.18"/>
    </reaction>
</comment>
<dbReference type="Pfam" id="PF13410">
    <property type="entry name" value="GST_C_2"/>
    <property type="match status" value="1"/>
</dbReference>
<name>A0A2U1P6W9_ARTAN</name>
<evidence type="ECO:0000259" key="6">
    <source>
        <dbReference type="PROSITE" id="PS50404"/>
    </source>
</evidence>
<dbReference type="CDD" id="cd03058">
    <property type="entry name" value="GST_N_Tau"/>
    <property type="match status" value="1"/>
</dbReference>
<dbReference type="InterPro" id="IPR004045">
    <property type="entry name" value="Glutathione_S-Trfase_N"/>
</dbReference>
<dbReference type="GO" id="GO:0005829">
    <property type="term" value="C:cytosol"/>
    <property type="evidence" value="ECO:0007669"/>
    <property type="project" value="UniProtKB-SubCell"/>
</dbReference>
<evidence type="ECO:0000259" key="7">
    <source>
        <dbReference type="PROSITE" id="PS50405"/>
    </source>
</evidence>
<accession>A0A2U1P6W9</accession>
<evidence type="ECO:0000256" key="4">
    <source>
        <dbReference type="ARBA" id="ARBA00047960"/>
    </source>
</evidence>
<evidence type="ECO:0000256" key="2">
    <source>
        <dbReference type="ARBA" id="ARBA00022679"/>
    </source>
</evidence>
<keyword evidence="9" id="KW-1185">Reference proteome</keyword>
<dbReference type="PROSITE" id="PS50405">
    <property type="entry name" value="GST_CTER"/>
    <property type="match status" value="1"/>
</dbReference>
<dbReference type="AlphaFoldDB" id="A0A2U1P6W9"/>
<dbReference type="Gene3D" id="1.20.1050.10">
    <property type="match status" value="1"/>
</dbReference>
<feature type="domain" description="GST N-terminal" evidence="6">
    <location>
        <begin position="5"/>
        <end position="85"/>
    </location>
</feature>
<comment type="caution">
    <text evidence="8">The sequence shown here is derived from an EMBL/GenBank/DDBJ whole genome shotgun (WGS) entry which is preliminary data.</text>
</comment>
<dbReference type="OrthoDB" id="4951845at2759"/>
<comment type="similarity">
    <text evidence="3">Belongs to the GST superfamily. Tau family.</text>
</comment>
<sequence>MTKPSEIKLLGAPASPFVNRVQFVLNLKSIEYEFIHENLASKSELLLTSNPVYTKVPVLFHGNKTPIPESLIIIEYLDEIEPDVHRILPTDPSHRAENRFWANYIDTKFFPLYEELRMTPDKEGKEAIKKQIIEVSQLLEDTFVKFSNGKPYFGGDDVGYLDVVLGCFLAWTKFVEKHNDMKVFDEVRTPKLVEWVKRIWSHEAIKIDVPSNETLVSFYMMLQIHKPPRAA</sequence>
<evidence type="ECO:0000256" key="5">
    <source>
        <dbReference type="RuleBase" id="RU369102"/>
    </source>
</evidence>
<keyword evidence="5" id="KW-0963">Cytoplasm</keyword>
<keyword evidence="1" id="KW-0216">Detoxification</keyword>
<dbReference type="GO" id="GO:0009407">
    <property type="term" value="P:toxin catabolic process"/>
    <property type="evidence" value="ECO:0007669"/>
    <property type="project" value="UniProtKB-ARBA"/>
</dbReference>
<evidence type="ECO:0000256" key="1">
    <source>
        <dbReference type="ARBA" id="ARBA00022575"/>
    </source>
</evidence>
<dbReference type="FunFam" id="1.20.1050.10:FF:000016">
    <property type="entry name" value="Glutathione S-transferase U9"/>
    <property type="match status" value="1"/>
</dbReference>
<dbReference type="SUPFAM" id="SSF52833">
    <property type="entry name" value="Thioredoxin-like"/>
    <property type="match status" value="1"/>
</dbReference>
<dbReference type="InterPro" id="IPR045073">
    <property type="entry name" value="Omega/Tau-like"/>
</dbReference>
<dbReference type="InterPro" id="IPR036282">
    <property type="entry name" value="Glutathione-S-Trfase_C_sf"/>
</dbReference>
<dbReference type="CDD" id="cd03185">
    <property type="entry name" value="GST_C_Tau"/>
    <property type="match status" value="1"/>
</dbReference>
<feature type="domain" description="GST C-terminal" evidence="7">
    <location>
        <begin position="91"/>
        <end position="228"/>
    </location>
</feature>
<dbReference type="PANTHER" id="PTHR11260:SF710">
    <property type="entry name" value="GLUTATHIONE S-TRANSFERASE"/>
    <property type="match status" value="1"/>
</dbReference>
<dbReference type="PANTHER" id="PTHR11260">
    <property type="entry name" value="GLUTATHIONE S-TRANSFERASE, GST, SUPERFAMILY, GST DOMAIN CONTAINING"/>
    <property type="match status" value="1"/>
</dbReference>
<dbReference type="InterPro" id="IPR040079">
    <property type="entry name" value="Glutathione_S-Trfase"/>
</dbReference>
<comment type="function">
    <text evidence="5">Is involved in the conjugation of reduced glutathione to a wide number of exogenous and endogenous hydrophobic electrophiles.</text>
</comment>
<dbReference type="SFLD" id="SFLDG01152">
    <property type="entry name" value="Main.3:_Omega-_and_Tau-like"/>
    <property type="match status" value="1"/>
</dbReference>
<gene>
    <name evidence="8" type="ORF">CTI12_AA187630</name>
</gene>
<protein>
    <recommendedName>
        <fullName evidence="5">Glutathione S-transferase</fullName>
        <ecNumber evidence="5">2.5.1.18</ecNumber>
    </recommendedName>
</protein>